<sequence length="276" mass="28417">MLTRVILVVFMLLSIGGFGAVAISLMSNDHPAVASAPVVQAETSVLVAAHLIHAGQLVRAEDFASRQFPVASVAPNALTDSIAARQGLAGALLRVTIPAGGLLFPQDVVRPGDHGYLAAVLSPGKRAVSIGVDAVSGIAGLVWPGDYVDLILTQTLDDPGVSSSHHMAAETVLSGLRIIATDQDIVRGELPTSGSAASRTVTIEATPDQAERISLAARLGRLSLSVCPLSECAGSRQPASLTWGGDVSPALARNQTIVSTTLHVFNGSGDPKDTHF</sequence>
<dbReference type="OrthoDB" id="163768at2"/>
<dbReference type="Pfam" id="PF16976">
    <property type="entry name" value="RcpC"/>
    <property type="match status" value="1"/>
</dbReference>
<comment type="caution">
    <text evidence="2">The sequence shown here is derived from an EMBL/GenBank/DDBJ whole genome shotgun (WGS) entry which is preliminary data.</text>
</comment>
<evidence type="ECO:0000313" key="3">
    <source>
        <dbReference type="Proteomes" id="UP000305654"/>
    </source>
</evidence>
<organism evidence="2 3">
    <name type="scientific">Lichenicoccus roseus</name>
    <dbReference type="NCBI Taxonomy" id="2683649"/>
    <lineage>
        <taxon>Bacteria</taxon>
        <taxon>Pseudomonadati</taxon>
        <taxon>Pseudomonadota</taxon>
        <taxon>Alphaproteobacteria</taxon>
        <taxon>Acetobacterales</taxon>
        <taxon>Acetobacteraceae</taxon>
        <taxon>Lichenicoccus</taxon>
    </lineage>
</organism>
<name>A0A5R9J510_9PROT</name>
<dbReference type="RefSeq" id="WP_138326171.1">
    <property type="nucleotide sequence ID" value="NZ_VCDI01000003.1"/>
</dbReference>
<evidence type="ECO:0000313" key="2">
    <source>
        <dbReference type="EMBL" id="TLU72710.1"/>
    </source>
</evidence>
<protein>
    <submittedName>
        <fullName evidence="2">Flp pilus assembly protein CpaB</fullName>
    </submittedName>
</protein>
<dbReference type="CDD" id="cd11614">
    <property type="entry name" value="SAF_CpaB_FlgA_like"/>
    <property type="match status" value="1"/>
</dbReference>
<dbReference type="NCBIfam" id="TIGR03177">
    <property type="entry name" value="pilus_cpaB"/>
    <property type="match status" value="1"/>
</dbReference>
<dbReference type="SMART" id="SM00858">
    <property type="entry name" value="SAF"/>
    <property type="match status" value="1"/>
</dbReference>
<dbReference type="Pfam" id="PF08666">
    <property type="entry name" value="SAF"/>
    <property type="match status" value="1"/>
</dbReference>
<accession>A0A5R9J510</accession>
<proteinExistence type="predicted"/>
<dbReference type="Proteomes" id="UP000305654">
    <property type="component" value="Unassembled WGS sequence"/>
</dbReference>
<gene>
    <name evidence="2" type="primary">cpaB</name>
    <name evidence="2" type="ORF">FE263_11805</name>
</gene>
<dbReference type="InterPro" id="IPR031571">
    <property type="entry name" value="RcpC_dom"/>
</dbReference>
<dbReference type="InterPro" id="IPR013974">
    <property type="entry name" value="SAF"/>
</dbReference>
<feature type="domain" description="SAF" evidence="1">
    <location>
        <begin position="43"/>
        <end position="109"/>
    </location>
</feature>
<dbReference type="InterPro" id="IPR017592">
    <property type="entry name" value="Pilus_assmbl_Flp-typ_CpaB"/>
</dbReference>
<evidence type="ECO:0000259" key="1">
    <source>
        <dbReference type="SMART" id="SM00858"/>
    </source>
</evidence>
<reference evidence="2 3" key="1">
    <citation type="submission" date="2019-05" db="EMBL/GenBank/DDBJ databases">
        <authorList>
            <person name="Pankratov T."/>
            <person name="Grouzdev D."/>
        </authorList>
    </citation>
    <scope>NUCLEOTIDE SEQUENCE [LARGE SCALE GENOMIC DNA]</scope>
    <source>
        <strain evidence="2 3">KEBCLARHB70R</strain>
    </source>
</reference>
<keyword evidence="3" id="KW-1185">Reference proteome</keyword>
<dbReference type="EMBL" id="VCDI01000003">
    <property type="protein sequence ID" value="TLU72710.1"/>
    <property type="molecule type" value="Genomic_DNA"/>
</dbReference>
<dbReference type="AlphaFoldDB" id="A0A5R9J510"/>